<comment type="caution">
    <text evidence="3">The sequence shown here is derived from an EMBL/GenBank/DDBJ whole genome shotgun (WGS) entry which is preliminary data.</text>
</comment>
<comment type="similarity">
    <text evidence="1">Belongs to the myoviridae tail sheath protein family.</text>
</comment>
<dbReference type="Proteomes" id="UP000559010">
    <property type="component" value="Unassembled WGS sequence"/>
</dbReference>
<feature type="domain" description="Tail sheath protein C-terminal" evidence="2">
    <location>
        <begin position="361"/>
        <end position="465"/>
    </location>
</feature>
<evidence type="ECO:0000256" key="1">
    <source>
        <dbReference type="ARBA" id="ARBA00008005"/>
    </source>
</evidence>
<evidence type="ECO:0000259" key="2">
    <source>
        <dbReference type="Pfam" id="PF17482"/>
    </source>
</evidence>
<dbReference type="Gene3D" id="3.40.50.11780">
    <property type="match status" value="1"/>
</dbReference>
<organism evidence="3 4">
    <name type="scientific">Marinigracilibium pacificum</name>
    <dbReference type="NCBI Taxonomy" id="2729599"/>
    <lineage>
        <taxon>Bacteria</taxon>
        <taxon>Pseudomonadati</taxon>
        <taxon>Bacteroidota</taxon>
        <taxon>Cytophagia</taxon>
        <taxon>Cytophagales</taxon>
        <taxon>Flammeovirgaceae</taxon>
        <taxon>Marinigracilibium</taxon>
    </lineage>
</organism>
<dbReference type="AlphaFoldDB" id="A0A848IYT3"/>
<gene>
    <name evidence="3" type="ORF">HH304_14845</name>
</gene>
<dbReference type="EMBL" id="JABBNU010000009">
    <property type="protein sequence ID" value="NMM49683.1"/>
    <property type="molecule type" value="Genomic_DNA"/>
</dbReference>
<keyword evidence="4" id="KW-1185">Reference proteome</keyword>
<dbReference type="PANTHER" id="PTHR35861">
    <property type="match status" value="1"/>
</dbReference>
<proteinExistence type="inferred from homology"/>
<dbReference type="InterPro" id="IPR052042">
    <property type="entry name" value="Tail_sheath_structural"/>
</dbReference>
<evidence type="ECO:0000313" key="3">
    <source>
        <dbReference type="EMBL" id="NMM49683.1"/>
    </source>
</evidence>
<reference evidence="3 4" key="1">
    <citation type="submission" date="2020-04" db="EMBL/GenBank/DDBJ databases">
        <title>Flammeovirgaceae bacterium KN852 isolated from deep sea.</title>
        <authorList>
            <person name="Zhang D.-C."/>
        </authorList>
    </citation>
    <scope>NUCLEOTIDE SEQUENCE [LARGE SCALE GENOMIC DNA]</scope>
    <source>
        <strain evidence="3 4">KN852</strain>
    </source>
</reference>
<dbReference type="PANTHER" id="PTHR35861:SF1">
    <property type="entry name" value="PHAGE TAIL SHEATH PROTEIN"/>
    <property type="match status" value="1"/>
</dbReference>
<sequence length="472" mass="51205">MYFINGGGPCYIVSVDSYQEDGSFDKGKILAAINKLEEEDEPTILLVPEAVMFTSAGDRADINNALLNQCNKLQDRVAIMDVPVVTSNTVLQDATAFRNNDVGMSYLKYGMAYYPSLKTTLVRYYDEDALVITDNRGGAGSGAFHNFSLSVIPLGEQNALGKIVITNNANIDNDVFQIGTDTFTEGTDFDKDTSKNKTAAKLAEAITNAASANYEVIDQSGNTILIRATNPGAAGELDFLYTDSGSGVAAELSGITLERVAADTTLYNDIKKKLDTTYTLDLYPGGSMAGIYARVDRDRGVWKAPANVSVNGVKEPAVLVTHAEQEELNVNATSGKSINAIRPFAGKGTLVWGARTLAGNDNEWRYVPVRRFFNFMEESIQKATEPSVFEPNTQATWTRLKAMIENFLTQLWSAGALAGSTPQQAFFVNVGLGKTMTALDILEGRLIIEVGVAAVRPAEFIILKFSHKLQES</sequence>
<name>A0A848IYT3_9BACT</name>
<dbReference type="Pfam" id="PF17482">
    <property type="entry name" value="Phage_sheath_1C"/>
    <property type="match status" value="1"/>
</dbReference>
<protein>
    <submittedName>
        <fullName evidence="3">Phage tail sheath family protein</fullName>
    </submittedName>
</protein>
<accession>A0A848IYT3</accession>
<evidence type="ECO:0000313" key="4">
    <source>
        <dbReference type="Proteomes" id="UP000559010"/>
    </source>
</evidence>
<dbReference type="InterPro" id="IPR020287">
    <property type="entry name" value="Tail_sheath_C"/>
</dbReference>